<dbReference type="EMBL" id="JARKIB010000001">
    <property type="protein sequence ID" value="KAJ7786629.1"/>
    <property type="molecule type" value="Genomic_DNA"/>
</dbReference>
<sequence>MDIVYVLFEHVKEQKYVCLGSYKEVVAACCSNWPIELQDNTFTLSRKSEHNGEWWEVHEDTWAIVRPFDVLRVHLKVHIKTRSPTVVLDAPITRRRALVEEIVKRLDENSFLQIRGSAASGKTTLLNLVHLHLRSNGVHVVRYDDPWPTNSAACKFLHSELVEAYNRADNENPTCILIDEGQTTYQDLILWNRFFKSWSGHGRQGFSLLIACAWGSTSSHTMATGPYTPMELDASRRLELRPSAVDPWGLLFRFEESNELIDSAVNAKLIPQLDQDLRKHLHERSSGYAAVLRSLVSYIQADKALARRSVQYTLTEFVQDRPPHRYLPFLQSDIQCKKFLPQQDLARDPRVNRVFTRLFLQGPFDYNEGDPTPGGLDRLDLNYAHNMGLIYVEHLASPNPMLSPRRLSMTFPLQTALIQMSLEPAQPDNFVDVSSLFSLVLDVVQQFNPEHLKTPKCVGGTINDTPLEATYQHKFYHCLYRLRPRAVLCCDYGTPAGSKLGGRIDFLIHRDAFKNGPRSWGIELLQEGDRLNDHASRFDPVSGAYRAMTSQGMDQFYILDFRMDVPVLAHG</sequence>
<gene>
    <name evidence="2" type="ORF">B0H16DRAFT_38823</name>
    <name evidence="1" type="ORF">B0H16DRAFT_893263</name>
</gene>
<evidence type="ECO:0000313" key="1">
    <source>
        <dbReference type="EMBL" id="KAJ7694024.1"/>
    </source>
</evidence>
<dbReference type="AlphaFoldDB" id="A0AAD7P358"/>
<proteinExistence type="predicted"/>
<reference evidence="2" key="1">
    <citation type="submission" date="2023-03" db="EMBL/GenBank/DDBJ databases">
        <title>Massive genome expansion in bonnet fungi (Mycena s.s.) driven by repeated elements and novel gene families across ecological guilds.</title>
        <authorList>
            <consortium name="Lawrence Berkeley National Laboratory"/>
            <person name="Harder C.B."/>
            <person name="Miyauchi S."/>
            <person name="Viragh M."/>
            <person name="Kuo A."/>
            <person name="Thoen E."/>
            <person name="Andreopoulos B."/>
            <person name="Lu D."/>
            <person name="Skrede I."/>
            <person name="Drula E."/>
            <person name="Henrissat B."/>
            <person name="Morin E."/>
            <person name="Kohler A."/>
            <person name="Barry K."/>
            <person name="LaButti K."/>
            <person name="Morin E."/>
            <person name="Salamov A."/>
            <person name="Lipzen A."/>
            <person name="Mereny Z."/>
            <person name="Hegedus B."/>
            <person name="Baldrian P."/>
            <person name="Stursova M."/>
            <person name="Weitz H."/>
            <person name="Taylor A."/>
            <person name="Grigoriev I.V."/>
            <person name="Nagy L.G."/>
            <person name="Martin F."/>
            <person name="Kauserud H."/>
        </authorList>
    </citation>
    <scope>NUCLEOTIDE SEQUENCE</scope>
    <source>
        <strain evidence="2">CBHHK182m</strain>
    </source>
</reference>
<evidence type="ECO:0000313" key="2">
    <source>
        <dbReference type="EMBL" id="KAJ7786629.1"/>
    </source>
</evidence>
<name>A0AAD7P358_9AGAR</name>
<dbReference type="Proteomes" id="UP001215598">
    <property type="component" value="Unassembled WGS sequence"/>
</dbReference>
<keyword evidence="3" id="KW-1185">Reference proteome</keyword>
<evidence type="ECO:0000313" key="3">
    <source>
        <dbReference type="Proteomes" id="UP001215598"/>
    </source>
</evidence>
<dbReference type="InterPro" id="IPR027417">
    <property type="entry name" value="P-loop_NTPase"/>
</dbReference>
<organism evidence="2 3">
    <name type="scientific">Mycena metata</name>
    <dbReference type="NCBI Taxonomy" id="1033252"/>
    <lineage>
        <taxon>Eukaryota</taxon>
        <taxon>Fungi</taxon>
        <taxon>Dikarya</taxon>
        <taxon>Basidiomycota</taxon>
        <taxon>Agaricomycotina</taxon>
        <taxon>Agaricomycetes</taxon>
        <taxon>Agaricomycetidae</taxon>
        <taxon>Agaricales</taxon>
        <taxon>Marasmiineae</taxon>
        <taxon>Mycenaceae</taxon>
        <taxon>Mycena</taxon>
    </lineage>
</organism>
<accession>A0AAD7P358</accession>
<dbReference type="EMBL" id="JARKIB010000700">
    <property type="protein sequence ID" value="KAJ7694024.1"/>
    <property type="molecule type" value="Genomic_DNA"/>
</dbReference>
<protein>
    <submittedName>
        <fullName evidence="2">Uncharacterized protein</fullName>
    </submittedName>
</protein>
<dbReference type="SUPFAM" id="SSF52540">
    <property type="entry name" value="P-loop containing nucleoside triphosphate hydrolases"/>
    <property type="match status" value="1"/>
</dbReference>
<comment type="caution">
    <text evidence="2">The sequence shown here is derived from an EMBL/GenBank/DDBJ whole genome shotgun (WGS) entry which is preliminary data.</text>
</comment>